<organism evidence="2 3">
    <name type="scientific">Caerostris extrusa</name>
    <name type="common">Bark spider</name>
    <name type="synonym">Caerostris bankana</name>
    <dbReference type="NCBI Taxonomy" id="172846"/>
    <lineage>
        <taxon>Eukaryota</taxon>
        <taxon>Metazoa</taxon>
        <taxon>Ecdysozoa</taxon>
        <taxon>Arthropoda</taxon>
        <taxon>Chelicerata</taxon>
        <taxon>Arachnida</taxon>
        <taxon>Araneae</taxon>
        <taxon>Araneomorphae</taxon>
        <taxon>Entelegynae</taxon>
        <taxon>Araneoidea</taxon>
        <taxon>Araneidae</taxon>
        <taxon>Caerostris</taxon>
    </lineage>
</organism>
<evidence type="ECO:0000313" key="3">
    <source>
        <dbReference type="Proteomes" id="UP001054945"/>
    </source>
</evidence>
<accession>A0AAV4WT25</accession>
<name>A0AAV4WT25_CAEEX</name>
<protein>
    <submittedName>
        <fullName evidence="2">Uncharacterized protein</fullName>
    </submittedName>
</protein>
<comment type="caution">
    <text evidence="2">The sequence shown here is derived from an EMBL/GenBank/DDBJ whole genome shotgun (WGS) entry which is preliminary data.</text>
</comment>
<evidence type="ECO:0000256" key="1">
    <source>
        <dbReference type="SAM" id="Phobius"/>
    </source>
</evidence>
<dbReference type="EMBL" id="BPLR01016611">
    <property type="protein sequence ID" value="GIY85085.1"/>
    <property type="molecule type" value="Genomic_DNA"/>
</dbReference>
<evidence type="ECO:0000313" key="2">
    <source>
        <dbReference type="EMBL" id="GIY85085.1"/>
    </source>
</evidence>
<feature type="transmembrane region" description="Helical" evidence="1">
    <location>
        <begin position="42"/>
        <end position="68"/>
    </location>
</feature>
<proteinExistence type="predicted"/>
<gene>
    <name evidence="2" type="ORF">CEXT_381241</name>
</gene>
<sequence>MDQYPDTLQRCFLQERKAPHSAPFCSDGRLPPFHATSDSRSLWYFAIDALLFPPLLCSSLFFFSPYFISDLSSLFLIRITESFRTSTGEIRANRKKKKSPIKERDLEEIVSLLWITESFPLIGRGERPYRPKTVSVGSTMDQYPDTLQCCFLQERKRPIQRPFATKVDCARFMPHRTLGAYERDLEEIVSPLWITGSCPLIGRGRDPTFQKAFRRVLPWINTPTLCNVAFYRKESAPFSALCNDGRLRLVSCHIGLSKPLAFCN</sequence>
<keyword evidence="1" id="KW-0812">Transmembrane</keyword>
<dbReference type="AlphaFoldDB" id="A0AAV4WT25"/>
<reference evidence="2 3" key="1">
    <citation type="submission" date="2021-06" db="EMBL/GenBank/DDBJ databases">
        <title>Caerostris extrusa draft genome.</title>
        <authorList>
            <person name="Kono N."/>
            <person name="Arakawa K."/>
        </authorList>
    </citation>
    <scope>NUCLEOTIDE SEQUENCE [LARGE SCALE GENOMIC DNA]</scope>
</reference>
<keyword evidence="3" id="KW-1185">Reference proteome</keyword>
<keyword evidence="1" id="KW-1133">Transmembrane helix</keyword>
<keyword evidence="1" id="KW-0472">Membrane</keyword>
<dbReference type="Proteomes" id="UP001054945">
    <property type="component" value="Unassembled WGS sequence"/>
</dbReference>